<dbReference type="AlphaFoldDB" id="A0A6J2Y855"/>
<name>A0A6J2Y855_SITOR</name>
<gene>
    <name evidence="3" type="primary">LOC115885107</name>
</gene>
<sequence length="160" mass="18275">MKRELCGCTLVFLNTVTFFMSLIQITVGFITSLKTLAYYFGISIILLGFVTFTVAILYFYPSTYYPKSKLVQTAVISISVSTGVEMISNVAYFMRIRNVKDLIDTAMNELETIVKSIHVFVVFALFAYYWRVLPQAMRTVPRLFEGRDTYDSETELESVG</sequence>
<dbReference type="RefSeq" id="XP_030759757.1">
    <property type="nucleotide sequence ID" value="XM_030903897.1"/>
</dbReference>
<proteinExistence type="predicted"/>
<feature type="transmembrane region" description="Helical" evidence="1">
    <location>
        <begin position="36"/>
        <end position="59"/>
    </location>
</feature>
<feature type="transmembrane region" description="Helical" evidence="1">
    <location>
        <begin position="7"/>
        <end position="30"/>
    </location>
</feature>
<dbReference type="KEGG" id="soy:115885107"/>
<dbReference type="Proteomes" id="UP000504635">
    <property type="component" value="Unplaced"/>
</dbReference>
<protein>
    <submittedName>
        <fullName evidence="3">Uncharacterized protein LOC115885107</fullName>
    </submittedName>
</protein>
<dbReference type="GeneID" id="115885107"/>
<keyword evidence="2" id="KW-1185">Reference proteome</keyword>
<dbReference type="InParanoid" id="A0A6J2Y855"/>
<keyword evidence="1" id="KW-1133">Transmembrane helix</keyword>
<feature type="transmembrane region" description="Helical" evidence="1">
    <location>
        <begin position="113"/>
        <end position="130"/>
    </location>
</feature>
<evidence type="ECO:0000313" key="2">
    <source>
        <dbReference type="Proteomes" id="UP000504635"/>
    </source>
</evidence>
<accession>A0A6J2Y855</accession>
<organism evidence="2 3">
    <name type="scientific">Sitophilus oryzae</name>
    <name type="common">Rice weevil</name>
    <name type="synonym">Curculio oryzae</name>
    <dbReference type="NCBI Taxonomy" id="7048"/>
    <lineage>
        <taxon>Eukaryota</taxon>
        <taxon>Metazoa</taxon>
        <taxon>Ecdysozoa</taxon>
        <taxon>Arthropoda</taxon>
        <taxon>Hexapoda</taxon>
        <taxon>Insecta</taxon>
        <taxon>Pterygota</taxon>
        <taxon>Neoptera</taxon>
        <taxon>Endopterygota</taxon>
        <taxon>Coleoptera</taxon>
        <taxon>Polyphaga</taxon>
        <taxon>Cucujiformia</taxon>
        <taxon>Curculionidae</taxon>
        <taxon>Dryophthorinae</taxon>
        <taxon>Sitophilus</taxon>
    </lineage>
</organism>
<keyword evidence="1" id="KW-0472">Membrane</keyword>
<evidence type="ECO:0000313" key="3">
    <source>
        <dbReference type="RefSeq" id="XP_030759757.1"/>
    </source>
</evidence>
<evidence type="ECO:0000256" key="1">
    <source>
        <dbReference type="SAM" id="Phobius"/>
    </source>
</evidence>
<keyword evidence="1" id="KW-0812">Transmembrane</keyword>
<reference evidence="3" key="1">
    <citation type="submission" date="2025-08" db="UniProtKB">
        <authorList>
            <consortium name="RefSeq"/>
        </authorList>
    </citation>
    <scope>IDENTIFICATION</scope>
    <source>
        <tissue evidence="3">Gonads</tissue>
    </source>
</reference>
<feature type="transmembrane region" description="Helical" evidence="1">
    <location>
        <begin position="71"/>
        <end position="93"/>
    </location>
</feature>